<accession>A0A9D4Y7L7</accession>
<dbReference type="InterPro" id="IPR046796">
    <property type="entry name" value="Transposase_32_dom"/>
</dbReference>
<keyword evidence="5" id="KW-1185">Reference proteome</keyword>
<feature type="coiled-coil region" evidence="1">
    <location>
        <begin position="352"/>
        <end position="379"/>
    </location>
</feature>
<evidence type="ECO:0000256" key="2">
    <source>
        <dbReference type="SAM" id="MobiDB-lite"/>
    </source>
</evidence>
<feature type="domain" description="Putative plant transposon protein" evidence="3">
    <location>
        <begin position="153"/>
        <end position="296"/>
    </location>
</feature>
<dbReference type="AlphaFoldDB" id="A0A9D4Y7L7"/>
<keyword evidence="1" id="KW-0175">Coiled coil</keyword>
<evidence type="ECO:0000259" key="3">
    <source>
        <dbReference type="Pfam" id="PF20167"/>
    </source>
</evidence>
<gene>
    <name evidence="4" type="ORF">KIW84_036203</name>
</gene>
<comment type="caution">
    <text evidence="4">The sequence shown here is derived from an EMBL/GenBank/DDBJ whole genome shotgun (WGS) entry which is preliminary data.</text>
</comment>
<dbReference type="EMBL" id="JAMSHJ010000003">
    <property type="protein sequence ID" value="KAI5432370.1"/>
    <property type="molecule type" value="Genomic_DNA"/>
</dbReference>
<name>A0A9D4Y7L7_PEA</name>
<evidence type="ECO:0000256" key="1">
    <source>
        <dbReference type="SAM" id="Coils"/>
    </source>
</evidence>
<sequence length="399" mass="44729">MSLDTAQDIEEEGSEEEDDTLVNLVKTSVANRLRKRKNMVEIRTSRKEKRVAGIGPSKTWSKVEVRKMKESESSESDEDVEYDVSDIPPIKRKPVKKSPNKVAAVHLDNISFHMEGGAAKWKFVTQRRVAVERELVKEESEVKEVMELIKTAGLMKTVTTLPQCYEGLVKEFIVNIPEEIYERSSREGCKVFVRGKCVKLSPTIINKFLGRGTDGGVDLETTNNEVCRIITAAQVKEWPSRKHLSASKLTVKYAILHKIGSANWINYDFGKFIFDQTIRHASTNAVKLPIAFPSLICGIILSQQPGILSTSDIPSRRKTPLSIHYKLFEGSHVNDVVMTSARREPAPQGSLIDQLKDTCKELEKGMKVAKARKEALEALICSLEKEELEKAGKDSDGKT</sequence>
<dbReference type="Pfam" id="PF20167">
    <property type="entry name" value="Transposase_32"/>
    <property type="match status" value="1"/>
</dbReference>
<feature type="region of interest" description="Disordered" evidence="2">
    <location>
        <begin position="1"/>
        <end position="23"/>
    </location>
</feature>
<evidence type="ECO:0000313" key="4">
    <source>
        <dbReference type="EMBL" id="KAI5432370.1"/>
    </source>
</evidence>
<feature type="compositionally biased region" description="Acidic residues" evidence="2">
    <location>
        <begin position="7"/>
        <end position="20"/>
    </location>
</feature>
<dbReference type="Gramene" id="Psat03G0620300-T1">
    <property type="protein sequence ID" value="KAI5432370.1"/>
    <property type="gene ID" value="KIW84_036203"/>
</dbReference>
<reference evidence="4 5" key="1">
    <citation type="journal article" date="2022" name="Nat. Genet.">
        <title>Improved pea reference genome and pan-genome highlight genomic features and evolutionary characteristics.</title>
        <authorList>
            <person name="Yang T."/>
            <person name="Liu R."/>
            <person name="Luo Y."/>
            <person name="Hu S."/>
            <person name="Wang D."/>
            <person name="Wang C."/>
            <person name="Pandey M.K."/>
            <person name="Ge S."/>
            <person name="Xu Q."/>
            <person name="Li N."/>
            <person name="Li G."/>
            <person name="Huang Y."/>
            <person name="Saxena R.K."/>
            <person name="Ji Y."/>
            <person name="Li M."/>
            <person name="Yan X."/>
            <person name="He Y."/>
            <person name="Liu Y."/>
            <person name="Wang X."/>
            <person name="Xiang C."/>
            <person name="Varshney R.K."/>
            <person name="Ding H."/>
            <person name="Gao S."/>
            <person name="Zong X."/>
        </authorList>
    </citation>
    <scope>NUCLEOTIDE SEQUENCE [LARGE SCALE GENOMIC DNA]</scope>
    <source>
        <strain evidence="4 5">cv. Zhongwan 6</strain>
    </source>
</reference>
<evidence type="ECO:0000313" key="5">
    <source>
        <dbReference type="Proteomes" id="UP001058974"/>
    </source>
</evidence>
<proteinExistence type="predicted"/>
<dbReference type="Proteomes" id="UP001058974">
    <property type="component" value="Chromosome 3"/>
</dbReference>
<protein>
    <recommendedName>
        <fullName evidence="3">Putative plant transposon protein domain-containing protein</fullName>
    </recommendedName>
</protein>
<organism evidence="4 5">
    <name type="scientific">Pisum sativum</name>
    <name type="common">Garden pea</name>
    <name type="synonym">Lathyrus oleraceus</name>
    <dbReference type="NCBI Taxonomy" id="3888"/>
    <lineage>
        <taxon>Eukaryota</taxon>
        <taxon>Viridiplantae</taxon>
        <taxon>Streptophyta</taxon>
        <taxon>Embryophyta</taxon>
        <taxon>Tracheophyta</taxon>
        <taxon>Spermatophyta</taxon>
        <taxon>Magnoliopsida</taxon>
        <taxon>eudicotyledons</taxon>
        <taxon>Gunneridae</taxon>
        <taxon>Pentapetalae</taxon>
        <taxon>rosids</taxon>
        <taxon>fabids</taxon>
        <taxon>Fabales</taxon>
        <taxon>Fabaceae</taxon>
        <taxon>Papilionoideae</taxon>
        <taxon>50 kb inversion clade</taxon>
        <taxon>NPAAA clade</taxon>
        <taxon>Hologalegina</taxon>
        <taxon>IRL clade</taxon>
        <taxon>Fabeae</taxon>
        <taxon>Lathyrus</taxon>
    </lineage>
</organism>